<dbReference type="RefSeq" id="WP_272737415.1">
    <property type="nucleotide sequence ID" value="NZ_CP116942.1"/>
</dbReference>
<proteinExistence type="predicted"/>
<dbReference type="EMBL" id="CP116942">
    <property type="protein sequence ID" value="WCO67897.1"/>
    <property type="molecule type" value="Genomic_DNA"/>
</dbReference>
<gene>
    <name evidence="1" type="ORF">PO878_04060</name>
</gene>
<dbReference type="AlphaFoldDB" id="A0AAF0BUK0"/>
<keyword evidence="2" id="KW-1185">Reference proteome</keyword>
<dbReference type="KEGG" id="ima:PO878_04060"/>
<accession>A0AAF0BUK0</accession>
<evidence type="ECO:0000313" key="2">
    <source>
        <dbReference type="Proteomes" id="UP001216390"/>
    </source>
</evidence>
<organism evidence="1 2">
    <name type="scientific">Iamia majanohamensis</name>
    <dbReference type="NCBI Taxonomy" id="467976"/>
    <lineage>
        <taxon>Bacteria</taxon>
        <taxon>Bacillati</taxon>
        <taxon>Actinomycetota</taxon>
        <taxon>Acidimicrobiia</taxon>
        <taxon>Acidimicrobiales</taxon>
        <taxon>Iamiaceae</taxon>
        <taxon>Iamia</taxon>
    </lineage>
</organism>
<dbReference type="Proteomes" id="UP001216390">
    <property type="component" value="Chromosome"/>
</dbReference>
<protein>
    <submittedName>
        <fullName evidence="1">Uncharacterized protein</fullName>
    </submittedName>
</protein>
<evidence type="ECO:0000313" key="1">
    <source>
        <dbReference type="EMBL" id="WCO67897.1"/>
    </source>
</evidence>
<sequence length="98" mass="10542">MSETHDSPAHLDEAQALDLLRRIISAAEVEECHHEGCPPFLSVGDGDGLDLTPDDVAVIRAIRSQVSSVRWRQVLPVETGNGASGRVVLDCTWPGRGV</sequence>
<name>A0AAF0BUK0_9ACTN</name>
<reference evidence="1" key="1">
    <citation type="submission" date="2023-01" db="EMBL/GenBank/DDBJ databases">
        <title>The diversity of Class Acidimicrobiia in South China Sea sediment environments and the proposal of Iamia marina sp. nov., a novel species of the genus Iamia.</title>
        <authorList>
            <person name="He Y."/>
            <person name="Tian X."/>
        </authorList>
    </citation>
    <scope>NUCLEOTIDE SEQUENCE</scope>
    <source>
        <strain evidence="1">DSM 19957</strain>
    </source>
</reference>